<feature type="transmembrane region" description="Helical" evidence="1">
    <location>
        <begin position="801"/>
        <end position="818"/>
    </location>
</feature>
<evidence type="ECO:0000256" key="1">
    <source>
        <dbReference type="SAM" id="Phobius"/>
    </source>
</evidence>
<feature type="transmembrane region" description="Helical" evidence="1">
    <location>
        <begin position="669"/>
        <end position="689"/>
    </location>
</feature>
<feature type="transmembrane region" description="Helical" evidence="1">
    <location>
        <begin position="290"/>
        <end position="308"/>
    </location>
</feature>
<feature type="transmembrane region" description="Helical" evidence="1">
    <location>
        <begin position="615"/>
        <end position="633"/>
    </location>
</feature>
<feature type="transmembrane region" description="Helical" evidence="1">
    <location>
        <begin position="989"/>
        <end position="1005"/>
    </location>
</feature>
<feature type="transmembrane region" description="Helical" evidence="1">
    <location>
        <begin position="116"/>
        <end position="135"/>
    </location>
</feature>
<feature type="transmembrane region" description="Helical" evidence="1">
    <location>
        <begin position="724"/>
        <end position="742"/>
    </location>
</feature>
<feature type="transmembrane region" description="Helical" evidence="1">
    <location>
        <begin position="907"/>
        <end position="925"/>
    </location>
</feature>
<organism evidence="2 3">
    <name type="scientific">Neobacillus cucumis</name>
    <dbReference type="NCBI Taxonomy" id="1740721"/>
    <lineage>
        <taxon>Bacteria</taxon>
        <taxon>Bacillati</taxon>
        <taxon>Bacillota</taxon>
        <taxon>Bacilli</taxon>
        <taxon>Bacillales</taxon>
        <taxon>Bacillaceae</taxon>
        <taxon>Neobacillus</taxon>
    </lineage>
</organism>
<dbReference type="OrthoDB" id="1815069at2"/>
<dbReference type="Proteomes" id="UP000234950">
    <property type="component" value="Unassembled WGS sequence"/>
</dbReference>
<dbReference type="EMBL" id="PGVE01000065">
    <property type="protein sequence ID" value="PLS02729.1"/>
    <property type="molecule type" value="Genomic_DNA"/>
</dbReference>
<protein>
    <recommendedName>
        <fullName evidence="4">DUF2157 domain-containing protein</fullName>
    </recommendedName>
</protein>
<feature type="transmembrane region" description="Helical" evidence="1">
    <location>
        <begin position="264"/>
        <end position="284"/>
    </location>
</feature>
<keyword evidence="1" id="KW-0812">Transmembrane</keyword>
<feature type="transmembrane region" description="Helical" evidence="1">
    <location>
        <begin position="1012"/>
        <end position="1029"/>
    </location>
</feature>
<feature type="transmembrane region" description="Helical" evidence="1">
    <location>
        <begin position="503"/>
        <end position="520"/>
    </location>
</feature>
<dbReference type="RefSeq" id="WP_101649291.1">
    <property type="nucleotide sequence ID" value="NZ_PGVE01000065.1"/>
</dbReference>
<accession>A0A2N5HB24</accession>
<gene>
    <name evidence="2" type="ORF">CVD27_18050</name>
</gene>
<dbReference type="AlphaFoldDB" id="A0A2N5HB24"/>
<feature type="transmembrane region" description="Helical" evidence="1">
    <location>
        <begin position="640"/>
        <end position="657"/>
    </location>
</feature>
<reference evidence="2 3" key="1">
    <citation type="submission" date="2017-11" db="EMBL/GenBank/DDBJ databases">
        <title>Comparitive Functional Genomics of Dry Heat Resistant strains isolated from the Viking Spacecraft.</title>
        <authorList>
            <person name="Seuylemezian A."/>
            <person name="Cooper K."/>
            <person name="Vaishampayan P."/>
        </authorList>
    </citation>
    <scope>NUCLEOTIDE SEQUENCE [LARGE SCALE GENOMIC DNA]</scope>
    <source>
        <strain evidence="2 3">V32-6</strain>
    </source>
</reference>
<keyword evidence="3" id="KW-1185">Reference proteome</keyword>
<feature type="transmembrane region" description="Helical" evidence="1">
    <location>
        <begin position="147"/>
        <end position="170"/>
    </location>
</feature>
<feature type="transmembrane region" description="Helical" evidence="1">
    <location>
        <begin position="313"/>
        <end position="329"/>
    </location>
</feature>
<evidence type="ECO:0000313" key="2">
    <source>
        <dbReference type="EMBL" id="PLS02729.1"/>
    </source>
</evidence>
<feature type="transmembrane region" description="Helical" evidence="1">
    <location>
        <begin position="1088"/>
        <end position="1105"/>
    </location>
</feature>
<feature type="transmembrane region" description="Helical" evidence="1">
    <location>
        <begin position="394"/>
        <end position="411"/>
    </location>
</feature>
<feature type="transmembrane region" description="Helical" evidence="1">
    <location>
        <begin position="824"/>
        <end position="841"/>
    </location>
</feature>
<proteinExistence type="predicted"/>
<sequence length="1136" mass="129640">METNLREERRRIFRSELFKLRDEGYLSHPIVETVAKAHHQYQLDLLKEDEALVQNMPALSNQIPASLSKPIKEKKIHTPEEVRERNITWSLNIGVIFLLIGGLFVATSNWESMTSIMKSGSIAIVSILFYGIAYLTKKVLHIDKTAFAFTVLGSLFLPIFILSLGWFGLLGSYLSVNGQGRYLLGMLGSFLPLIVYILFAKHLASRLFVWFSFVSLSIGISFLLAGLYLKVDFFYLGIVLFNAVLILVYRRIKNRDLLPLFTQEFVPFVQVNLILSTLFMLFLFDNEVLYSFNVLLTAVVYLSMMYVTGRKEYHFVFTIMLVYGIYQLVENSILDYAGGIVYAFVAFGLILVPKAIKGRFSLEKVFQYTSAVISGLAFIYISLEGVLIRNGQPAIVLMLAYLIMAANFIYLSNQNSRFIFPYVSSLFLSSGIYEGISLVASPFEAINFALKICLTGFVLFFVFGVVQISEHVKIIRNAAVEIGLSIMAIAMAISIVFLYWWELGVMLLLLTVAAYLLYQYQTRVILKKAGFWLLPASLGLSAVAFGEEINGKFANYYNEYGYSVNFAGGAVIVLFSSILWQKINKNDFTRSSLFISQALYTIAIFHAMISPINHLWVQPVVMAAGIWMYSYFYRKIRTNWIPYLISVTTLLCYFSIVNTMRECFTFNEVVNSLVTSVSAIILLIIAGFWRKRNTDLEAAFAWVGHIFFPLALIFTWFVYHANSVFSFIMALAGYIVSTKLAVREWKMKYFLYGSFTALFFVISTGLDRLNLKMDGNYEFLITSGLILAFFLGTNPEFKRRTTFYFVPFSTLGIGSMLMTYPFGIVTYLVTCLYIILLLFYLHKVKWDIFALVPLVCSFLAAVAYTYGSDLTEHEKILVFAIAGILLIFIGQNLYNQLFELKTKFWKVKIDGYTVIAFLYFAFMYSLENLQLWSHALPGTLIALSFWIQRKRVLADYTAFITIAAGGYLLQPYYAILGKISIPSLWEREVYVLPFILLVIFIRQCLKGKYANVVKVIQWLVLVMVSLILIQDAMESHTIYDAIILGSLSLLSMIVGMFIQIKSYFFVGAGVLLLNAFLQTRPYWGNMPWWAYLLIAGLILISIASFNEWHKQKAQKGESTFITFLKVNIIDKIRKWD</sequence>
<feature type="transmembrane region" description="Helical" evidence="1">
    <location>
        <begin position="233"/>
        <end position="252"/>
    </location>
</feature>
<name>A0A2N5HB24_9BACI</name>
<feature type="transmembrane region" description="Helical" evidence="1">
    <location>
        <begin position="876"/>
        <end position="895"/>
    </location>
</feature>
<evidence type="ECO:0000313" key="3">
    <source>
        <dbReference type="Proteomes" id="UP000234950"/>
    </source>
</evidence>
<evidence type="ECO:0008006" key="4">
    <source>
        <dbReference type="Google" id="ProtNLM"/>
    </source>
</evidence>
<feature type="transmembrane region" description="Helical" evidence="1">
    <location>
        <begin position="529"/>
        <end position="545"/>
    </location>
</feature>
<feature type="transmembrane region" description="Helical" evidence="1">
    <location>
        <begin position="1041"/>
        <end position="1058"/>
    </location>
</feature>
<feature type="transmembrane region" description="Helical" evidence="1">
    <location>
        <begin position="777"/>
        <end position="794"/>
    </location>
</feature>
<feature type="transmembrane region" description="Helical" evidence="1">
    <location>
        <begin position="207"/>
        <end position="227"/>
    </location>
</feature>
<feature type="transmembrane region" description="Helical" evidence="1">
    <location>
        <begin position="478"/>
        <end position="497"/>
    </location>
</feature>
<feature type="transmembrane region" description="Helical" evidence="1">
    <location>
        <begin position="696"/>
        <end position="718"/>
    </location>
</feature>
<feature type="transmembrane region" description="Helical" evidence="1">
    <location>
        <begin position="592"/>
        <end position="609"/>
    </location>
</feature>
<feature type="transmembrane region" description="Helical" evidence="1">
    <location>
        <begin position="365"/>
        <end position="388"/>
    </location>
</feature>
<feature type="transmembrane region" description="Helical" evidence="1">
    <location>
        <begin position="418"/>
        <end position="436"/>
    </location>
</feature>
<feature type="transmembrane region" description="Helical" evidence="1">
    <location>
        <begin position="335"/>
        <end position="353"/>
    </location>
</feature>
<keyword evidence="1" id="KW-0472">Membrane</keyword>
<feature type="transmembrane region" description="Helical" evidence="1">
    <location>
        <begin position="182"/>
        <end position="200"/>
    </location>
</feature>
<feature type="transmembrane region" description="Helical" evidence="1">
    <location>
        <begin position="560"/>
        <end position="580"/>
    </location>
</feature>
<feature type="transmembrane region" description="Helical" evidence="1">
    <location>
        <begin position="89"/>
        <end position="110"/>
    </location>
</feature>
<keyword evidence="1" id="KW-1133">Transmembrane helix</keyword>
<feature type="transmembrane region" description="Helical" evidence="1">
    <location>
        <begin position="952"/>
        <end position="969"/>
    </location>
</feature>
<feature type="transmembrane region" description="Helical" evidence="1">
    <location>
        <begin position="848"/>
        <end position="864"/>
    </location>
</feature>
<comment type="caution">
    <text evidence="2">The sequence shown here is derived from an EMBL/GenBank/DDBJ whole genome shotgun (WGS) entry which is preliminary data.</text>
</comment>
<feature type="transmembrane region" description="Helical" evidence="1">
    <location>
        <begin position="448"/>
        <end position="466"/>
    </location>
</feature>
<feature type="transmembrane region" description="Helical" evidence="1">
    <location>
        <begin position="749"/>
        <end position="765"/>
    </location>
</feature>